<dbReference type="RefSeq" id="WP_095405293.1">
    <property type="nucleotide sequence ID" value="NZ_NOJZ02000023.1"/>
</dbReference>
<sequence>MSKLVTLSQRNLLLKSDILKDYPKLKSFLETTPDMDSSELHTLDKEVRNLFNSKIFNAISNKAPQEWEVDKDRTLESAKELKNITRCQICNTKIKNICYIKNKINNNRLIVGSTCVTYFGILDKKELEKILSEREIIRRRAEINKSINNIEKTFQELDLFIEKSPIIIKNKVINKFVVLKSEAVDLHTKYIDSNLDSNEKIKIINRIKDILPKIRVEKNKIIEYIDKNKVNKFIVTKGIYRSVGYDDRCIPDLEEDGFVSERNIFRVKDIKFIKSIIGDFNKHLIDHNMKIIRAYEYARDIYYQIDMGNKRYAIVDYKYSDFAFNYGSLVFGEEPLEEISLDKVFRNSKIRSEVTINTILNSIEDIIIKKEFELEDVNKEFNEIIIKNCKNDRYIILNFSETIDIFKELAISSNKKLHKDVIDYILSCKNTKSYYEMDSYRRQTSI</sequence>
<gene>
    <name evidence="1" type="ORF">CHF27_010940</name>
</gene>
<dbReference type="Proteomes" id="UP000243494">
    <property type="component" value="Unassembled WGS sequence"/>
</dbReference>
<dbReference type="OrthoDB" id="1776302at2"/>
<proteinExistence type="predicted"/>
<dbReference type="EMBL" id="NOJZ02000023">
    <property type="protein sequence ID" value="RDY22926.1"/>
    <property type="molecule type" value="Genomic_DNA"/>
</dbReference>
<evidence type="ECO:0000313" key="1">
    <source>
        <dbReference type="EMBL" id="RDY22926.1"/>
    </source>
</evidence>
<keyword evidence="2" id="KW-1185">Reference proteome</keyword>
<name>A0A371IR13_9FIRM</name>
<evidence type="ECO:0000313" key="2">
    <source>
        <dbReference type="Proteomes" id="UP000243494"/>
    </source>
</evidence>
<comment type="caution">
    <text evidence="1">The sequence shown here is derived from an EMBL/GenBank/DDBJ whole genome shotgun (WGS) entry which is preliminary data.</text>
</comment>
<protein>
    <submittedName>
        <fullName evidence="1">Uncharacterized protein</fullName>
    </submittedName>
</protein>
<accession>A0A371IR13</accession>
<organism evidence="1 2">
    <name type="scientific">Romboutsia maritimum</name>
    <dbReference type="NCBI Taxonomy" id="2020948"/>
    <lineage>
        <taxon>Bacteria</taxon>
        <taxon>Bacillati</taxon>
        <taxon>Bacillota</taxon>
        <taxon>Clostridia</taxon>
        <taxon>Peptostreptococcales</taxon>
        <taxon>Peptostreptococcaceae</taxon>
        <taxon>Romboutsia</taxon>
    </lineage>
</organism>
<reference evidence="1 2" key="1">
    <citation type="journal article" date="2017" name="Genome Announc.">
        <title>Draft Genome Sequence of Romboutsia maritimum sp. nov. Strain CCRI-22766(T), Isolated from Coastal Estuarine Mud.</title>
        <authorList>
            <person name="Maheux A.F."/>
            <person name="Boudreau D.K."/>
            <person name="Berube E."/>
            <person name="Boissinot M."/>
            <person name="Raymond F."/>
            <person name="Brodeur S."/>
            <person name="Corbeil J."/>
            <person name="Brightwell G."/>
            <person name="Broda D."/>
            <person name="Omar R.F."/>
            <person name="Bergeron M.G."/>
        </authorList>
    </citation>
    <scope>NUCLEOTIDE SEQUENCE [LARGE SCALE GENOMIC DNA]</scope>
    <source>
        <strain evidence="1 2">CCRI-22766</strain>
    </source>
</reference>
<dbReference type="AlphaFoldDB" id="A0A371IR13"/>